<keyword evidence="2" id="KW-0472">Membrane</keyword>
<keyword evidence="2" id="KW-0812">Transmembrane</keyword>
<evidence type="ECO:0000313" key="4">
    <source>
        <dbReference type="Proteomes" id="UP001314205"/>
    </source>
</evidence>
<dbReference type="EMBL" id="CAVLGL010000046">
    <property type="protein sequence ID" value="CAK1582719.1"/>
    <property type="molecule type" value="Genomic_DNA"/>
</dbReference>
<keyword evidence="2" id="KW-1133">Transmembrane helix</keyword>
<feature type="compositionally biased region" description="Basic residues" evidence="1">
    <location>
        <begin position="96"/>
        <end position="106"/>
    </location>
</feature>
<feature type="compositionally biased region" description="Basic and acidic residues" evidence="1">
    <location>
        <begin position="61"/>
        <end position="73"/>
    </location>
</feature>
<dbReference type="Proteomes" id="UP001314205">
    <property type="component" value="Unassembled WGS sequence"/>
</dbReference>
<accession>A0AAV1KJH2</accession>
<dbReference type="InterPro" id="IPR018247">
    <property type="entry name" value="EF_Hand_1_Ca_BS"/>
</dbReference>
<feature type="compositionally biased region" description="Basic and acidic residues" evidence="1">
    <location>
        <begin position="107"/>
        <end position="116"/>
    </location>
</feature>
<comment type="caution">
    <text evidence="3">The sequence shown here is derived from an EMBL/GenBank/DDBJ whole genome shotgun (WGS) entry which is preliminary data.</text>
</comment>
<feature type="transmembrane region" description="Helical" evidence="2">
    <location>
        <begin position="939"/>
        <end position="961"/>
    </location>
</feature>
<feature type="region of interest" description="Disordered" evidence="1">
    <location>
        <begin position="622"/>
        <end position="644"/>
    </location>
</feature>
<keyword evidence="4" id="KW-1185">Reference proteome</keyword>
<evidence type="ECO:0000313" key="3">
    <source>
        <dbReference type="EMBL" id="CAK1582719.1"/>
    </source>
</evidence>
<feature type="region of interest" description="Disordered" evidence="1">
    <location>
        <begin position="218"/>
        <end position="237"/>
    </location>
</feature>
<feature type="compositionally biased region" description="Basic residues" evidence="1">
    <location>
        <begin position="25"/>
        <end position="38"/>
    </location>
</feature>
<dbReference type="AlphaFoldDB" id="A0AAV1KJH2"/>
<gene>
    <name evidence="3" type="ORF">PARMNEM_LOCUS4213</name>
</gene>
<reference evidence="3 4" key="1">
    <citation type="submission" date="2023-11" db="EMBL/GenBank/DDBJ databases">
        <authorList>
            <person name="Hedman E."/>
            <person name="Englund M."/>
            <person name="Stromberg M."/>
            <person name="Nyberg Akerstrom W."/>
            <person name="Nylinder S."/>
            <person name="Jareborg N."/>
            <person name="Kallberg Y."/>
            <person name="Kronander E."/>
        </authorList>
    </citation>
    <scope>NUCLEOTIDE SEQUENCE [LARGE SCALE GENOMIC DNA]</scope>
</reference>
<evidence type="ECO:0000256" key="1">
    <source>
        <dbReference type="SAM" id="MobiDB-lite"/>
    </source>
</evidence>
<proteinExistence type="predicted"/>
<dbReference type="PROSITE" id="PS00018">
    <property type="entry name" value="EF_HAND_1"/>
    <property type="match status" value="1"/>
</dbReference>
<organism evidence="3 4">
    <name type="scientific">Parnassius mnemosyne</name>
    <name type="common">clouded apollo</name>
    <dbReference type="NCBI Taxonomy" id="213953"/>
    <lineage>
        <taxon>Eukaryota</taxon>
        <taxon>Metazoa</taxon>
        <taxon>Ecdysozoa</taxon>
        <taxon>Arthropoda</taxon>
        <taxon>Hexapoda</taxon>
        <taxon>Insecta</taxon>
        <taxon>Pterygota</taxon>
        <taxon>Neoptera</taxon>
        <taxon>Endopterygota</taxon>
        <taxon>Lepidoptera</taxon>
        <taxon>Glossata</taxon>
        <taxon>Ditrysia</taxon>
        <taxon>Papilionoidea</taxon>
        <taxon>Papilionidae</taxon>
        <taxon>Parnassiinae</taxon>
        <taxon>Parnassini</taxon>
        <taxon>Parnassius</taxon>
        <taxon>Driopa</taxon>
    </lineage>
</organism>
<name>A0AAV1KJH2_9NEOP</name>
<feature type="compositionally biased region" description="Basic and acidic residues" evidence="1">
    <location>
        <begin position="192"/>
        <end position="210"/>
    </location>
</feature>
<evidence type="ECO:0000256" key="2">
    <source>
        <dbReference type="SAM" id="Phobius"/>
    </source>
</evidence>
<protein>
    <submittedName>
        <fullName evidence="3">Uncharacterized protein</fullName>
    </submittedName>
</protein>
<feature type="region of interest" description="Disordered" evidence="1">
    <location>
        <begin position="1"/>
        <end position="212"/>
    </location>
</feature>
<feature type="compositionally biased region" description="Low complexity" evidence="1">
    <location>
        <begin position="622"/>
        <end position="631"/>
    </location>
</feature>
<feature type="compositionally biased region" description="Basic and acidic residues" evidence="1">
    <location>
        <begin position="149"/>
        <end position="176"/>
    </location>
</feature>
<sequence>MKVEPMIIQSTQTDTWDGSPENPPKRRRPIRKRKRRPHPASAEILIPDEIYTQQQEYQPYNEDKYRPHTEMPQRRRKKIDTKTTGWNEEIVEQKRPLQRKGQRRKRPAQEPWHELSEFGDFSEDENHSEKNVRNKKQRITNDETDDDNNESRKEHFTLKQFYNEERKRDPDQARDVTEEEDEDEPSQFPINRDNEHVENNEPQIKQDKSLSEFSLENSNPIITPETKNEGQLPYRGNFNDVKEQKNRHLDPASLKEILKNSKGKSLSELLQMHNLTLADLLNGEKNVLSVFKSTDSPQNEEETTIQESTNQIPMFKIPEPTISIKPDVLEIKSIGNENVSTMSEEIISTTVRYYSLGSQASTDEPIKPSFTTIDKNKLYKNLNSNINQTDNSYLTETNGTALRRRFPIGARMKLRMRPVTNNNNTYKGQLSRDMMALTTKRYQNSRNITKAMTNKTQTKSKIIQEEKDDLTTTTTNFVPEEITTTQYTTQFNPIYTKIDTESQTEFVNTDTEPITTMASVEITTEEKSTTTKKPIASSSRTSTLNITNVRERAFINRLKKKRLKQTMSSNETSQDHLLKGIFDLANLVPASEFIAKVHPQTTTSRDQSETVTMLEDFMTTETTTATTQISTKRSRTREKTNSSTTLRPTITISTTEKTSKIEIEEILNDTLTSARLSTILMERNMTLSELVEHRERGSSHIHLADIFHNASKEPNPPEPFLSKSLLEPISKETYPLRALLEANLHDPTIKAPTIEPYFMEPQYINIPVVMNFGNNVNENGENSGVPSLFNNFTKKDEYRDIVTTDKTSIYQKIKTEENINNNYANRTSRQSRITGNEQDLVTLNEILTILHHSNDIIDDDAQITSNDSSSPNTFIKKTILEEDIDGDGLIALEDIQHIKNFQDNSVLYNDELELKSLDSQEATSAPSIPETVNNNTKSVTVVTASIVGLIAVLFLLTYAAFKWQHQQQMFNKKQCSDEERIPTPVFENRKSNKNSSMRSMSPMLSSNIYSVNTLEKGNTNEYPEYMWDSLRKPFQ</sequence>